<keyword evidence="11" id="KW-1185">Reference proteome</keyword>
<protein>
    <recommendedName>
        <fullName evidence="7">peptidoglycan glycosyltransferase</fullName>
        <ecNumber evidence="7">2.4.99.28</ecNumber>
    </recommendedName>
</protein>
<accession>A0ABP9URL2</accession>
<organism evidence="10 11">
    <name type="scientific">Haloferula sargassicola</name>
    <dbReference type="NCBI Taxonomy" id="490096"/>
    <lineage>
        <taxon>Bacteria</taxon>
        <taxon>Pseudomonadati</taxon>
        <taxon>Verrucomicrobiota</taxon>
        <taxon>Verrucomicrobiia</taxon>
        <taxon>Verrucomicrobiales</taxon>
        <taxon>Verrucomicrobiaceae</taxon>
        <taxon>Haloferula</taxon>
    </lineage>
</organism>
<keyword evidence="3" id="KW-0645">Protease</keyword>
<dbReference type="Pfam" id="PF00912">
    <property type="entry name" value="Transgly"/>
    <property type="match status" value="1"/>
</dbReference>
<evidence type="ECO:0000256" key="8">
    <source>
        <dbReference type="ARBA" id="ARBA00049902"/>
    </source>
</evidence>
<dbReference type="Gene3D" id="1.10.3810.10">
    <property type="entry name" value="Biosynthetic peptidoglycan transglycosylase-like"/>
    <property type="match status" value="1"/>
</dbReference>
<keyword evidence="6" id="KW-0511">Multifunctional enzyme</keyword>
<dbReference type="InterPro" id="IPR001264">
    <property type="entry name" value="Glyco_trans_51"/>
</dbReference>
<comment type="pathway">
    <text evidence="1">Cell wall biogenesis; peptidoglycan biosynthesis.</text>
</comment>
<dbReference type="InterPro" id="IPR050396">
    <property type="entry name" value="Glycosyltr_51/Transpeptidase"/>
</dbReference>
<evidence type="ECO:0000256" key="3">
    <source>
        <dbReference type="ARBA" id="ARBA00022670"/>
    </source>
</evidence>
<dbReference type="Gene3D" id="3.40.710.10">
    <property type="entry name" value="DD-peptidase/beta-lactamase superfamily"/>
    <property type="match status" value="1"/>
</dbReference>
<dbReference type="InterPro" id="IPR012338">
    <property type="entry name" value="Beta-lactam/transpept-like"/>
</dbReference>
<reference evidence="10 11" key="1">
    <citation type="submission" date="2024-02" db="EMBL/GenBank/DDBJ databases">
        <title>Haloferula sargassicola NBRC 104335.</title>
        <authorList>
            <person name="Ichikawa N."/>
            <person name="Katano-Makiyama Y."/>
            <person name="Hidaka K."/>
        </authorList>
    </citation>
    <scope>NUCLEOTIDE SEQUENCE [LARGE SCALE GENOMIC DNA]</scope>
    <source>
        <strain evidence="10 11">NBRC 104335</strain>
    </source>
</reference>
<evidence type="ECO:0000256" key="2">
    <source>
        <dbReference type="ARBA" id="ARBA00022645"/>
    </source>
</evidence>
<evidence type="ECO:0000256" key="5">
    <source>
        <dbReference type="ARBA" id="ARBA00022679"/>
    </source>
</evidence>
<gene>
    <name evidence="10" type="primary">mtgA</name>
    <name evidence="10" type="ORF">Hsar01_01655</name>
</gene>
<dbReference type="InterPro" id="IPR036950">
    <property type="entry name" value="PBP_transglycosylase"/>
</dbReference>
<evidence type="ECO:0000256" key="4">
    <source>
        <dbReference type="ARBA" id="ARBA00022676"/>
    </source>
</evidence>
<evidence type="ECO:0000256" key="6">
    <source>
        <dbReference type="ARBA" id="ARBA00023268"/>
    </source>
</evidence>
<comment type="caution">
    <text evidence="10">The sequence shown here is derived from an EMBL/GenBank/DDBJ whole genome shotgun (WGS) entry which is preliminary data.</text>
</comment>
<feature type="domain" description="Glycosyl transferase family 51" evidence="9">
    <location>
        <begin position="79"/>
        <end position="245"/>
    </location>
</feature>
<proteinExistence type="predicted"/>
<dbReference type="SUPFAM" id="SSF56601">
    <property type="entry name" value="beta-lactamase/transpeptidase-like"/>
    <property type="match status" value="1"/>
</dbReference>
<keyword evidence="2" id="KW-0121">Carboxypeptidase</keyword>
<dbReference type="PANTHER" id="PTHR32282:SF33">
    <property type="entry name" value="PEPTIDOGLYCAN GLYCOSYLTRANSFERASE"/>
    <property type="match status" value="1"/>
</dbReference>
<evidence type="ECO:0000256" key="1">
    <source>
        <dbReference type="ARBA" id="ARBA00004752"/>
    </source>
</evidence>
<dbReference type="PANTHER" id="PTHR32282">
    <property type="entry name" value="BINDING PROTEIN TRANSPEPTIDASE, PUTATIVE-RELATED"/>
    <property type="match status" value="1"/>
</dbReference>
<evidence type="ECO:0000259" key="9">
    <source>
        <dbReference type="Pfam" id="PF00912"/>
    </source>
</evidence>
<sequence length="731" mass="79669">MNRLRSFRRLFHPRHWPAWAKIVAALVALIALAGIATVGGIAIKYSRIAAGYDLKAVDEMETGALVRDSAGKDLGRIFIESRSLVRLDEVSPLLVDAVVATEDARFFHHPGFDMIGMLRSAVVNVEAGEIKQGGSTITQQLARHVYHLRGKSFDRKFTEIFVALRLEERYSKHRILEHYLNRIYLGSGFYGIGSATEGYFGVAPSQVNLAQAATIAGIIKGPSSFSPFVDADEARRVRNLTLCRMRDLGMIGEKECSETCALPVEVLPESQRDNQPDFALEAIRREVESHFSKRLQLDGGTVESTLEGRLNLVAVEAIQRQLEKVEAEHPESTRTGDRRCSADERLEGAAVVIDNQSGALLAAVGGRDFATGSFDRAFLGRRPPGTAFLPFVYATYLDQDPTHLHAEVLDAPLDNASVMVGGTDGMLAEWGADAGRFEDRLTMPFAFVKSKTGAAVRIGNRCKFDDFIALVKQSGIRSELRPYPASFLGSSSVRVIELARAFTAFPNAGAPCPPVTTVTAVNDRHGGRHVGPDGLPPAGAMRPETAVILRELMAARLREPRYAEMLAVNGLDRLGLIGQPGSSYGFHDGWFLGSDRHVTCAVWVGQADGRKLPVDYPGLTMAMPIWSEIMAAACDSHPEGWPLDADHLDDAVCLRSDGRATAACLDDPAGLVIRSPVLAGFRSEACRHADLDHEPDAPPKAVPVVNSAHHRYVEPQGPIVEGEDPYRVELR</sequence>
<evidence type="ECO:0000313" key="10">
    <source>
        <dbReference type="EMBL" id="GAA5482433.1"/>
    </source>
</evidence>
<name>A0ABP9URL2_9BACT</name>
<dbReference type="Proteomes" id="UP001476282">
    <property type="component" value="Unassembled WGS sequence"/>
</dbReference>
<dbReference type="EC" id="2.4.99.28" evidence="7"/>
<dbReference type="InterPro" id="IPR023346">
    <property type="entry name" value="Lysozyme-like_dom_sf"/>
</dbReference>
<evidence type="ECO:0000256" key="7">
    <source>
        <dbReference type="ARBA" id="ARBA00044770"/>
    </source>
</evidence>
<evidence type="ECO:0000313" key="11">
    <source>
        <dbReference type="Proteomes" id="UP001476282"/>
    </source>
</evidence>
<dbReference type="SUPFAM" id="SSF53955">
    <property type="entry name" value="Lysozyme-like"/>
    <property type="match status" value="1"/>
</dbReference>
<dbReference type="EMBL" id="BAABRI010000008">
    <property type="protein sequence ID" value="GAA5482433.1"/>
    <property type="molecule type" value="Genomic_DNA"/>
</dbReference>
<keyword evidence="4" id="KW-0328">Glycosyltransferase</keyword>
<comment type="catalytic activity">
    <reaction evidence="8">
        <text>[GlcNAc-(1-&gt;4)-Mur2Ac(oyl-L-Ala-gamma-D-Glu-L-Lys-D-Ala-D-Ala)](n)-di-trans,octa-cis-undecaprenyl diphosphate + beta-D-GlcNAc-(1-&gt;4)-Mur2Ac(oyl-L-Ala-gamma-D-Glu-L-Lys-D-Ala-D-Ala)-di-trans,octa-cis-undecaprenyl diphosphate = [GlcNAc-(1-&gt;4)-Mur2Ac(oyl-L-Ala-gamma-D-Glu-L-Lys-D-Ala-D-Ala)](n+1)-di-trans,octa-cis-undecaprenyl diphosphate + di-trans,octa-cis-undecaprenyl diphosphate + H(+)</text>
        <dbReference type="Rhea" id="RHEA:23708"/>
        <dbReference type="Rhea" id="RHEA-COMP:9602"/>
        <dbReference type="Rhea" id="RHEA-COMP:9603"/>
        <dbReference type="ChEBI" id="CHEBI:15378"/>
        <dbReference type="ChEBI" id="CHEBI:58405"/>
        <dbReference type="ChEBI" id="CHEBI:60033"/>
        <dbReference type="ChEBI" id="CHEBI:78435"/>
        <dbReference type="EC" id="2.4.99.28"/>
    </reaction>
</comment>
<keyword evidence="3" id="KW-0378">Hydrolase</keyword>
<keyword evidence="5" id="KW-0808">Transferase</keyword>
<dbReference type="RefSeq" id="WP_353566578.1">
    <property type="nucleotide sequence ID" value="NZ_BAABRI010000008.1"/>
</dbReference>